<feature type="compositionally biased region" description="Polar residues" evidence="1">
    <location>
        <begin position="1"/>
        <end position="18"/>
    </location>
</feature>
<feature type="compositionally biased region" description="Low complexity" evidence="1">
    <location>
        <begin position="170"/>
        <end position="233"/>
    </location>
</feature>
<dbReference type="AlphaFoldDB" id="A0A7K1U7H3"/>
<protein>
    <submittedName>
        <fullName evidence="2">Uncharacterized protein</fullName>
    </submittedName>
</protein>
<sequence length="277" mass="31887">MQHYSKTSQPVPVSSRSAAQALHASGISRPAADPLQLKHNNGYLARNIIQRHGPGFQNTTYVEADNVHLDRHLDVWSRYFPQVNTVDAVRGIARQLFNLTNQEDWINNGGSFAVDHSWGGQTVRLVWGLGGITSCFIVEPRAPRGTQQRGTQQRGAQPQPSYQQVNNSHQQPQTIYQQPYPSYQQVNSSHQQPQTTYQQPYPSYQQVNNSHQQPQTTYQQPQPSYQQLNNSQQQTTYQTGLVTHNGYYWTHDYSSWWDPATNLWRARIEQGRDWYYA</sequence>
<proteinExistence type="predicted"/>
<keyword evidence="3" id="KW-1185">Reference proteome</keyword>
<dbReference type="RefSeq" id="WP_157307746.1">
    <property type="nucleotide sequence ID" value="NZ_WRXN01000008.1"/>
</dbReference>
<gene>
    <name evidence="2" type="ORF">GO493_18650</name>
</gene>
<comment type="caution">
    <text evidence="2">The sequence shown here is derived from an EMBL/GenBank/DDBJ whole genome shotgun (WGS) entry which is preliminary data.</text>
</comment>
<dbReference type="EMBL" id="WRXN01000008">
    <property type="protein sequence ID" value="MVT10299.1"/>
    <property type="molecule type" value="Genomic_DNA"/>
</dbReference>
<reference evidence="2 3" key="1">
    <citation type="submission" date="2019-12" db="EMBL/GenBank/DDBJ databases">
        <title>Chitinophaga sp. strain ysch24 (GDMCC 1.1355), whole genome shotgun sequence.</title>
        <authorList>
            <person name="Zhang X."/>
        </authorList>
    </citation>
    <scope>NUCLEOTIDE SEQUENCE [LARGE SCALE GENOMIC DNA]</scope>
    <source>
        <strain evidence="3">ysch24</strain>
    </source>
</reference>
<evidence type="ECO:0000256" key="1">
    <source>
        <dbReference type="SAM" id="MobiDB-lite"/>
    </source>
</evidence>
<dbReference type="Proteomes" id="UP000461730">
    <property type="component" value="Unassembled WGS sequence"/>
</dbReference>
<accession>A0A7K1U7H3</accession>
<name>A0A7K1U7H3_9BACT</name>
<organism evidence="2 3">
    <name type="scientific">Chitinophaga tropicalis</name>
    <dbReference type="NCBI Taxonomy" id="2683588"/>
    <lineage>
        <taxon>Bacteria</taxon>
        <taxon>Pseudomonadati</taxon>
        <taxon>Bacteroidota</taxon>
        <taxon>Chitinophagia</taxon>
        <taxon>Chitinophagales</taxon>
        <taxon>Chitinophagaceae</taxon>
        <taxon>Chitinophaga</taxon>
    </lineage>
</organism>
<evidence type="ECO:0000313" key="3">
    <source>
        <dbReference type="Proteomes" id="UP000461730"/>
    </source>
</evidence>
<feature type="region of interest" description="Disordered" evidence="1">
    <location>
        <begin position="141"/>
        <end position="233"/>
    </location>
</feature>
<evidence type="ECO:0000313" key="2">
    <source>
        <dbReference type="EMBL" id="MVT10299.1"/>
    </source>
</evidence>
<feature type="compositionally biased region" description="Low complexity" evidence="1">
    <location>
        <begin position="143"/>
        <end position="160"/>
    </location>
</feature>
<feature type="region of interest" description="Disordered" evidence="1">
    <location>
        <begin position="1"/>
        <end position="24"/>
    </location>
</feature>